<dbReference type="Pfam" id="PF02592">
    <property type="entry name" value="Vut_1"/>
    <property type="match status" value="1"/>
</dbReference>
<dbReference type="AlphaFoldDB" id="A0A0H3X0Q8"/>
<gene>
    <name evidence="2" type="ORF">AB870_24335</name>
</gene>
<dbReference type="EMBL" id="CP011808">
    <property type="protein sequence ID" value="AKM33455.3"/>
    <property type="molecule type" value="Genomic_DNA"/>
</dbReference>
<keyword evidence="3" id="KW-1185">Reference proteome</keyword>
<dbReference type="InterPro" id="IPR003744">
    <property type="entry name" value="YhhQ"/>
</dbReference>
<name>A0A0H3X0Q8_9BURK</name>
<feature type="transmembrane region" description="Helical" evidence="1">
    <location>
        <begin position="53"/>
        <end position="71"/>
    </location>
</feature>
<evidence type="ECO:0008006" key="4">
    <source>
        <dbReference type="Google" id="ProtNLM"/>
    </source>
</evidence>
<geneLocation type="plasmid" evidence="2 3">
    <name>pPF72-1</name>
</geneLocation>
<keyword evidence="1" id="KW-0812">Transmembrane</keyword>
<evidence type="ECO:0000313" key="2">
    <source>
        <dbReference type="EMBL" id="AKM33455.3"/>
    </source>
</evidence>
<keyword evidence="2" id="KW-0614">Plasmid</keyword>
<organism evidence="2 3">
    <name type="scientific">Pandoraea faecigallinarum</name>
    <dbReference type="NCBI Taxonomy" id="656179"/>
    <lineage>
        <taxon>Bacteria</taxon>
        <taxon>Pseudomonadati</taxon>
        <taxon>Pseudomonadota</taxon>
        <taxon>Betaproteobacteria</taxon>
        <taxon>Burkholderiales</taxon>
        <taxon>Burkholderiaceae</taxon>
        <taxon>Pandoraea</taxon>
    </lineage>
</organism>
<keyword evidence="1" id="KW-1133">Transmembrane helix</keyword>
<sequence length="162" mass="16999">MMYVLIYITAVAAANLSVAHFGPVSTPFNAFLLIGLDLAIRDRLHLDWRGRALWARMAGLIAGAGIISYLLNPASGIVSVASLVAFSAAAAASAVVFQSTRRYPVLARANGANVAGAALDSLIFPLIAFGTVFPTIAGLQFLAKVAGGAIWSWLVFRRARPA</sequence>
<feature type="transmembrane region" description="Helical" evidence="1">
    <location>
        <begin position="136"/>
        <end position="156"/>
    </location>
</feature>
<accession>A0A0H3X0Q8</accession>
<reference evidence="2" key="1">
    <citation type="submission" date="2016-06" db="EMBL/GenBank/DDBJ databases">
        <title>Complete Genome Sequence of Pandoraea faecigallinarum DSM-23572.</title>
        <authorList>
            <person name="Yong D."/>
            <person name="Ee R."/>
            <person name="Lim Y.-L."/>
            <person name="Yin W.-F."/>
            <person name="Chan K.-G."/>
        </authorList>
    </citation>
    <scope>NUCLEOTIDE SEQUENCE</scope>
    <source>
        <strain evidence="2">DSM 23572</strain>
        <plasmid evidence="2">pPF72-1</plasmid>
    </source>
</reference>
<evidence type="ECO:0000313" key="3">
    <source>
        <dbReference type="Proteomes" id="UP000035651"/>
    </source>
</evidence>
<feature type="transmembrane region" description="Helical" evidence="1">
    <location>
        <begin position="109"/>
        <end position="130"/>
    </location>
</feature>
<protein>
    <recommendedName>
        <fullName evidence="4">VUT family protein</fullName>
    </recommendedName>
</protein>
<feature type="transmembrane region" description="Helical" evidence="1">
    <location>
        <begin position="77"/>
        <end position="97"/>
    </location>
</feature>
<dbReference type="Proteomes" id="UP000035651">
    <property type="component" value="Plasmid pPF72-1"/>
</dbReference>
<keyword evidence="1" id="KW-0472">Membrane</keyword>
<proteinExistence type="predicted"/>
<evidence type="ECO:0000256" key="1">
    <source>
        <dbReference type="SAM" id="Phobius"/>
    </source>
</evidence>
<dbReference type="KEGG" id="pfg:AB870_24335"/>